<dbReference type="EMBL" id="CYYW01000027">
    <property type="protein sequence ID" value="CUO61216.1"/>
    <property type="molecule type" value="Genomic_DNA"/>
</dbReference>
<dbReference type="InterPro" id="IPR011010">
    <property type="entry name" value="DNA_brk_join_enz"/>
</dbReference>
<keyword evidence="1" id="KW-0233">DNA recombination</keyword>
<dbReference type="InterPro" id="IPR050090">
    <property type="entry name" value="Tyrosine_recombinase_XerCD"/>
</dbReference>
<dbReference type="PROSITE" id="PS51898">
    <property type="entry name" value="TYR_RECOMBINASE"/>
    <property type="match status" value="1"/>
</dbReference>
<organism evidence="3 4">
    <name type="scientific">Agathobacter rectalis</name>
    <dbReference type="NCBI Taxonomy" id="39491"/>
    <lineage>
        <taxon>Bacteria</taxon>
        <taxon>Bacillati</taxon>
        <taxon>Bacillota</taxon>
        <taxon>Clostridia</taxon>
        <taxon>Lachnospirales</taxon>
        <taxon>Lachnospiraceae</taxon>
        <taxon>Agathobacter</taxon>
    </lineage>
</organism>
<dbReference type="InterPro" id="IPR002104">
    <property type="entry name" value="Integrase_catalytic"/>
</dbReference>
<gene>
    <name evidence="3" type="primary">xerD_3</name>
    <name evidence="3" type="ORF">ERS852417_02693</name>
</gene>
<dbReference type="InterPro" id="IPR013762">
    <property type="entry name" value="Integrase-like_cat_sf"/>
</dbReference>
<reference evidence="3 4" key="1">
    <citation type="submission" date="2015-09" db="EMBL/GenBank/DDBJ databases">
        <authorList>
            <consortium name="Pathogen Informatics"/>
        </authorList>
    </citation>
    <scope>NUCLEOTIDE SEQUENCE [LARGE SCALE GENOMIC DNA]</scope>
    <source>
        <strain evidence="3 4">2789STDY5608860</strain>
    </source>
</reference>
<dbReference type="SUPFAM" id="SSF56349">
    <property type="entry name" value="DNA breaking-rejoining enzymes"/>
    <property type="match status" value="1"/>
</dbReference>
<dbReference type="GO" id="GO:0015074">
    <property type="term" value="P:DNA integration"/>
    <property type="evidence" value="ECO:0007669"/>
    <property type="project" value="InterPro"/>
</dbReference>
<protein>
    <submittedName>
        <fullName evidence="3">Tyrosine recombinase XerD</fullName>
    </submittedName>
</protein>
<dbReference type="GO" id="GO:0006310">
    <property type="term" value="P:DNA recombination"/>
    <property type="evidence" value="ECO:0007669"/>
    <property type="project" value="UniProtKB-KW"/>
</dbReference>
<dbReference type="PANTHER" id="PTHR30349:SF89">
    <property type="entry name" value="INTEGRASE_RECOMBINASE"/>
    <property type="match status" value="1"/>
</dbReference>
<dbReference type="AlphaFoldDB" id="A0A174GJL8"/>
<feature type="domain" description="Tyr recombinase" evidence="2">
    <location>
        <begin position="1"/>
        <end position="146"/>
    </location>
</feature>
<dbReference type="Proteomes" id="UP000095384">
    <property type="component" value="Unassembled WGS sequence"/>
</dbReference>
<name>A0A174GJL8_9FIRM</name>
<evidence type="ECO:0000313" key="3">
    <source>
        <dbReference type="EMBL" id="CUO61216.1"/>
    </source>
</evidence>
<dbReference type="PANTHER" id="PTHR30349">
    <property type="entry name" value="PHAGE INTEGRASE-RELATED"/>
    <property type="match status" value="1"/>
</dbReference>
<accession>A0A174GJL8</accession>
<sequence>MKTIAQTGIRVGELKYVTVEAIQVGITIVWNKEKYRNVYLTNKLCEELQIYCSDNNISEGPIFCGNKKGRTITNGAVWKSLKYIAIQAGIPQELVYPHSFRHLFAKEYMRKIGDISELADLLGHTRLETTWIYTKTTSEEKRVRLEHLDL</sequence>
<dbReference type="Pfam" id="PF00589">
    <property type="entry name" value="Phage_integrase"/>
    <property type="match status" value="1"/>
</dbReference>
<evidence type="ECO:0000313" key="4">
    <source>
        <dbReference type="Proteomes" id="UP000095384"/>
    </source>
</evidence>
<dbReference type="GO" id="GO:0003677">
    <property type="term" value="F:DNA binding"/>
    <property type="evidence" value="ECO:0007669"/>
    <property type="project" value="InterPro"/>
</dbReference>
<dbReference type="Gene3D" id="1.10.443.10">
    <property type="entry name" value="Intergrase catalytic core"/>
    <property type="match status" value="1"/>
</dbReference>
<proteinExistence type="predicted"/>
<evidence type="ECO:0000256" key="1">
    <source>
        <dbReference type="ARBA" id="ARBA00023172"/>
    </source>
</evidence>
<evidence type="ECO:0000259" key="2">
    <source>
        <dbReference type="PROSITE" id="PS51898"/>
    </source>
</evidence>